<evidence type="ECO:0000313" key="5">
    <source>
        <dbReference type="EMBL" id="MBB3891610.1"/>
    </source>
</evidence>
<keyword evidence="6" id="KW-1185">Reference proteome</keyword>
<evidence type="ECO:0000256" key="4">
    <source>
        <dbReference type="ARBA" id="ARBA00022825"/>
    </source>
</evidence>
<comment type="similarity">
    <text evidence="1">Belongs to the peptidase S51 family.</text>
</comment>
<accession>A0A840A2D2</accession>
<keyword evidence="5" id="KW-0224">Dipeptidase</keyword>
<protein>
    <submittedName>
        <fullName evidence="5">Dipeptidase E</fullName>
        <ecNumber evidence="5">3.4.13.21</ecNumber>
    </submittedName>
</protein>
<sequence>MRLYLSSYRFGSAVERLTALVPPGARVAMVSNALDLVPEESRRSYARNVHDPLADLADMGFAPFDLDLRRWFGEAAGLERDLADVGLVWAVGGNAFLLRRAMAQSGLDAILQRRLAEDSLAYGGWSAGACVAGPSLRGIDLMDAPDEVADGYAPAPIYDGLGLVDFVIVPHFASEHPEADAASVSAAWLARQGLAHRTLRDGEAIVRVGDEVEVCA</sequence>
<dbReference type="PANTHER" id="PTHR20842">
    <property type="entry name" value="PROTEASE S51 ALPHA-ASPARTYL DIPEPTIDASE"/>
    <property type="match status" value="1"/>
</dbReference>
<proteinExistence type="inferred from homology"/>
<dbReference type="Gene3D" id="3.40.50.880">
    <property type="match status" value="1"/>
</dbReference>
<dbReference type="GO" id="GO:0016805">
    <property type="term" value="F:dipeptidase activity"/>
    <property type="evidence" value="ECO:0007669"/>
    <property type="project" value="UniProtKB-KW"/>
</dbReference>
<dbReference type="InterPro" id="IPR029062">
    <property type="entry name" value="Class_I_gatase-like"/>
</dbReference>
<evidence type="ECO:0000256" key="2">
    <source>
        <dbReference type="ARBA" id="ARBA00022670"/>
    </source>
</evidence>
<name>A0A840A2D2_9CAUL</name>
<gene>
    <name evidence="5" type="ORF">GGQ61_002338</name>
</gene>
<dbReference type="GO" id="GO:0006508">
    <property type="term" value="P:proteolysis"/>
    <property type="evidence" value="ECO:0007669"/>
    <property type="project" value="UniProtKB-KW"/>
</dbReference>
<keyword evidence="3 5" id="KW-0378">Hydrolase</keyword>
<dbReference type="GO" id="GO:0008236">
    <property type="term" value="F:serine-type peptidase activity"/>
    <property type="evidence" value="ECO:0007669"/>
    <property type="project" value="UniProtKB-KW"/>
</dbReference>
<dbReference type="Pfam" id="PF03575">
    <property type="entry name" value="Peptidase_S51"/>
    <property type="match status" value="1"/>
</dbReference>
<evidence type="ECO:0000313" key="6">
    <source>
        <dbReference type="Proteomes" id="UP000530564"/>
    </source>
</evidence>
<reference evidence="5 6" key="1">
    <citation type="submission" date="2020-08" db="EMBL/GenBank/DDBJ databases">
        <title>Genomic Encyclopedia of Type Strains, Phase IV (KMG-IV): sequencing the most valuable type-strain genomes for metagenomic binning, comparative biology and taxonomic classification.</title>
        <authorList>
            <person name="Goeker M."/>
        </authorList>
    </citation>
    <scope>NUCLEOTIDE SEQUENCE [LARGE SCALE GENOMIC DNA]</scope>
    <source>
        <strain evidence="5 6">DSM 21793</strain>
    </source>
</reference>
<dbReference type="Proteomes" id="UP000530564">
    <property type="component" value="Unassembled WGS sequence"/>
</dbReference>
<dbReference type="InterPro" id="IPR005320">
    <property type="entry name" value="Peptidase_S51"/>
</dbReference>
<organism evidence="5 6">
    <name type="scientific">Phenylobacterium haematophilum</name>
    <dbReference type="NCBI Taxonomy" id="98513"/>
    <lineage>
        <taxon>Bacteria</taxon>
        <taxon>Pseudomonadati</taxon>
        <taxon>Pseudomonadota</taxon>
        <taxon>Alphaproteobacteria</taxon>
        <taxon>Caulobacterales</taxon>
        <taxon>Caulobacteraceae</taxon>
        <taxon>Phenylobacterium</taxon>
    </lineage>
</organism>
<dbReference type="SUPFAM" id="SSF52317">
    <property type="entry name" value="Class I glutamine amidotransferase-like"/>
    <property type="match status" value="1"/>
</dbReference>
<dbReference type="EC" id="3.4.13.21" evidence="5"/>
<evidence type="ECO:0000256" key="1">
    <source>
        <dbReference type="ARBA" id="ARBA00006534"/>
    </source>
</evidence>
<keyword evidence="2" id="KW-0645">Protease</keyword>
<dbReference type="AlphaFoldDB" id="A0A840A2D2"/>
<dbReference type="RefSeq" id="WP_183772753.1">
    <property type="nucleotide sequence ID" value="NZ_JACIDK010000003.1"/>
</dbReference>
<keyword evidence="4" id="KW-0720">Serine protease</keyword>
<comment type="caution">
    <text evidence="5">The sequence shown here is derived from an EMBL/GenBank/DDBJ whole genome shotgun (WGS) entry which is preliminary data.</text>
</comment>
<evidence type="ECO:0000256" key="3">
    <source>
        <dbReference type="ARBA" id="ARBA00022801"/>
    </source>
</evidence>
<dbReference type="PANTHER" id="PTHR20842:SF0">
    <property type="entry name" value="ALPHA-ASPARTYL DIPEPTIDASE"/>
    <property type="match status" value="1"/>
</dbReference>
<dbReference type="EMBL" id="JACIDK010000003">
    <property type="protein sequence ID" value="MBB3891610.1"/>
    <property type="molecule type" value="Genomic_DNA"/>
</dbReference>